<feature type="transmembrane region" description="Helical" evidence="1">
    <location>
        <begin position="50"/>
        <end position="75"/>
    </location>
</feature>
<proteinExistence type="predicted"/>
<keyword evidence="3" id="KW-1185">Reference proteome</keyword>
<comment type="caution">
    <text evidence="2">The sequence shown here is derived from an EMBL/GenBank/DDBJ whole genome shotgun (WGS) entry which is preliminary data.</text>
</comment>
<gene>
    <name evidence="2" type="ORF">JYP53_03565</name>
</gene>
<dbReference type="Proteomes" id="UP000664344">
    <property type="component" value="Unassembled WGS sequence"/>
</dbReference>
<evidence type="ECO:0000313" key="2">
    <source>
        <dbReference type="EMBL" id="MBN7768981.1"/>
    </source>
</evidence>
<name>A0ABS3BDL3_9GAMM</name>
<keyword evidence="1" id="KW-0812">Transmembrane</keyword>
<dbReference type="InterPro" id="IPR021344">
    <property type="entry name" value="DUF2970"/>
</dbReference>
<evidence type="ECO:0000313" key="3">
    <source>
        <dbReference type="Proteomes" id="UP000664344"/>
    </source>
</evidence>
<dbReference type="RefSeq" id="WP_029653410.1">
    <property type="nucleotide sequence ID" value="NZ_JAFKDB010000008.1"/>
</dbReference>
<keyword evidence="1" id="KW-1133">Transmembrane helix</keyword>
<dbReference type="Pfam" id="PF11174">
    <property type="entry name" value="DUF2970"/>
    <property type="match status" value="1"/>
</dbReference>
<sequence length="78" mass="8645">MSDTTDNNNRHQQPPRTPGVLRIMQSILAGAFGVQSDKRRREDFSHHSPWPYIIAGILFTTGFVGALILVVQVVLSGQ</sequence>
<keyword evidence="1" id="KW-0472">Membrane</keyword>
<dbReference type="EMBL" id="JAFKDB010000008">
    <property type="protein sequence ID" value="MBN7768981.1"/>
    <property type="molecule type" value="Genomic_DNA"/>
</dbReference>
<evidence type="ECO:0000256" key="1">
    <source>
        <dbReference type="SAM" id="Phobius"/>
    </source>
</evidence>
<organism evidence="2 3">
    <name type="scientific">Marinobacter daepoensis</name>
    <dbReference type="NCBI Taxonomy" id="262077"/>
    <lineage>
        <taxon>Bacteria</taxon>
        <taxon>Pseudomonadati</taxon>
        <taxon>Pseudomonadota</taxon>
        <taxon>Gammaproteobacteria</taxon>
        <taxon>Pseudomonadales</taxon>
        <taxon>Marinobacteraceae</taxon>
        <taxon>Marinobacter</taxon>
    </lineage>
</organism>
<protein>
    <submittedName>
        <fullName evidence="2">DUF2970 domain-containing protein</fullName>
    </submittedName>
</protein>
<reference evidence="2 3" key="1">
    <citation type="submission" date="2021-02" db="EMBL/GenBank/DDBJ databases">
        <title>PHA producing bacteria isolated from coastal sediment in Guangdong, Shenzhen.</title>
        <authorList>
            <person name="Zheng W."/>
            <person name="Yu S."/>
            <person name="Huang Y."/>
        </authorList>
    </citation>
    <scope>NUCLEOTIDE SEQUENCE [LARGE SCALE GENOMIC DNA]</scope>
    <source>
        <strain evidence="2 3">TN21-5</strain>
    </source>
</reference>
<accession>A0ABS3BDL3</accession>